<dbReference type="AlphaFoldDB" id="A0A4R1KJS9"/>
<comment type="caution">
    <text evidence="1">The sequence shown here is derived from an EMBL/GenBank/DDBJ whole genome shotgun (WGS) entry which is preliminary data.</text>
</comment>
<proteinExistence type="predicted"/>
<dbReference type="Proteomes" id="UP000295714">
    <property type="component" value="Unassembled WGS sequence"/>
</dbReference>
<dbReference type="EMBL" id="SMGI01000004">
    <property type="protein sequence ID" value="TCK65048.1"/>
    <property type="molecule type" value="Genomic_DNA"/>
</dbReference>
<reference evidence="1 2" key="1">
    <citation type="journal article" date="2015" name="Stand. Genomic Sci.">
        <title>Genomic Encyclopedia of Bacterial and Archaeal Type Strains, Phase III: the genomes of soil and plant-associated and newly described type strains.</title>
        <authorList>
            <person name="Whitman W.B."/>
            <person name="Woyke T."/>
            <person name="Klenk H.P."/>
            <person name="Zhou Y."/>
            <person name="Lilburn T.G."/>
            <person name="Beck B.J."/>
            <person name="De Vos P."/>
            <person name="Vandamme P."/>
            <person name="Eisen J.A."/>
            <person name="Garrity G."/>
            <person name="Hugenholtz P."/>
            <person name="Kyrpides N.C."/>
        </authorList>
    </citation>
    <scope>NUCLEOTIDE SEQUENCE [LARGE SCALE GENOMIC DNA]</scope>
    <source>
        <strain evidence="1 2">CECT 8445</strain>
    </source>
</reference>
<keyword evidence="2" id="KW-1185">Reference proteome</keyword>
<protein>
    <submittedName>
        <fullName evidence="1">Uncharacterized protein</fullName>
    </submittedName>
</protein>
<sequence>METTVISFNATLLNEKTKSWLSDLLFIKDEHKFLLDATNETTLEITNDDTQIEREEIIDAINRSEKRNCMLINTVENHLEALDNCILDSTAQTKNEFTAKHLLLQDKVNKYIATFKRLKKQLFEIIKKAKKHEKLEYLLDSKLSTLN</sequence>
<dbReference type="OrthoDB" id="1441145at2"/>
<accession>A0A4R1KJS9</accession>
<evidence type="ECO:0000313" key="2">
    <source>
        <dbReference type="Proteomes" id="UP000295714"/>
    </source>
</evidence>
<dbReference type="RefSeq" id="WP_132705482.1">
    <property type="nucleotide sequence ID" value="NZ_SMGI01000004.1"/>
</dbReference>
<name>A0A4R1KJS9_9FLAO</name>
<gene>
    <name evidence="1" type="ORF">DFQ05_2260</name>
</gene>
<organism evidence="1 2">
    <name type="scientific">Winogradskyella wandonensis</name>
    <dbReference type="NCBI Taxonomy" id="1442586"/>
    <lineage>
        <taxon>Bacteria</taxon>
        <taxon>Pseudomonadati</taxon>
        <taxon>Bacteroidota</taxon>
        <taxon>Flavobacteriia</taxon>
        <taxon>Flavobacteriales</taxon>
        <taxon>Flavobacteriaceae</taxon>
        <taxon>Winogradskyella</taxon>
    </lineage>
</organism>
<evidence type="ECO:0000313" key="1">
    <source>
        <dbReference type="EMBL" id="TCK65048.1"/>
    </source>
</evidence>